<feature type="signal peptide" evidence="1">
    <location>
        <begin position="1"/>
        <end position="19"/>
    </location>
</feature>
<feature type="chain" id="PRO_5040450253" evidence="1">
    <location>
        <begin position="20"/>
        <end position="309"/>
    </location>
</feature>
<evidence type="ECO:0000256" key="1">
    <source>
        <dbReference type="SAM" id="SignalP"/>
    </source>
</evidence>
<evidence type="ECO:0000313" key="2">
    <source>
        <dbReference type="EMBL" id="CAB9503471.1"/>
    </source>
</evidence>
<dbReference type="AlphaFoldDB" id="A0A9N8H745"/>
<gene>
    <name evidence="2" type="ORF">SEMRO_167_G074330.1</name>
</gene>
<reference evidence="2" key="1">
    <citation type="submission" date="2020-06" db="EMBL/GenBank/DDBJ databases">
        <authorList>
            <consortium name="Plant Systems Biology data submission"/>
        </authorList>
    </citation>
    <scope>NUCLEOTIDE SEQUENCE</scope>
    <source>
        <strain evidence="2">D6</strain>
    </source>
</reference>
<dbReference type="Proteomes" id="UP001153069">
    <property type="component" value="Unassembled WGS sequence"/>
</dbReference>
<protein>
    <submittedName>
        <fullName evidence="2">Uncharacterized protein</fullName>
    </submittedName>
</protein>
<keyword evidence="1" id="KW-0732">Signal</keyword>
<sequence length="309" mass="36005">MARKCQWLAATVLSCGFFAHLFLDPLGGSFRSDCGHTLHNHVANSSETRELVLEEEEEKRYCQWTVVAGDSNNRMAFEGWVGLEKRIKDGRIIHQANRSAMQYEYSNTGHHCNLRWADKELLIIFPDASSYQHKCHIISSRFMIDQRQSLARLRANLTNSSYCGSELQPIPLPNGYERPPQPDMVWYTHGFWALHKEKRTDCNERFGHVVDAMLEWKHRIKRVIWQTAFEINYHAEFDNSIIEWDYKCQKKLASQNGIELADIFTIVHAADRSKAVQYKDCHLNPGQYLIAHQYMDRCCGGWENYLGMK</sequence>
<comment type="caution">
    <text evidence="2">The sequence shown here is derived from an EMBL/GenBank/DDBJ whole genome shotgun (WGS) entry which is preliminary data.</text>
</comment>
<dbReference type="EMBL" id="CAICTM010000166">
    <property type="protein sequence ID" value="CAB9503471.1"/>
    <property type="molecule type" value="Genomic_DNA"/>
</dbReference>
<accession>A0A9N8H745</accession>
<organism evidence="2 3">
    <name type="scientific">Seminavis robusta</name>
    <dbReference type="NCBI Taxonomy" id="568900"/>
    <lineage>
        <taxon>Eukaryota</taxon>
        <taxon>Sar</taxon>
        <taxon>Stramenopiles</taxon>
        <taxon>Ochrophyta</taxon>
        <taxon>Bacillariophyta</taxon>
        <taxon>Bacillariophyceae</taxon>
        <taxon>Bacillariophycidae</taxon>
        <taxon>Naviculales</taxon>
        <taxon>Naviculaceae</taxon>
        <taxon>Seminavis</taxon>
    </lineage>
</organism>
<proteinExistence type="predicted"/>
<keyword evidence="3" id="KW-1185">Reference proteome</keyword>
<dbReference type="PROSITE" id="PS51257">
    <property type="entry name" value="PROKAR_LIPOPROTEIN"/>
    <property type="match status" value="1"/>
</dbReference>
<evidence type="ECO:0000313" key="3">
    <source>
        <dbReference type="Proteomes" id="UP001153069"/>
    </source>
</evidence>
<name>A0A9N8H745_9STRA</name>